<proteinExistence type="predicted"/>
<dbReference type="Gene3D" id="3.40.50.2000">
    <property type="entry name" value="Glycogen Phosphorylase B"/>
    <property type="match status" value="2"/>
</dbReference>
<dbReference type="PANTHER" id="PTHR12526">
    <property type="entry name" value="GLYCOSYLTRANSFERASE"/>
    <property type="match status" value="1"/>
</dbReference>
<gene>
    <name evidence="3" type="ORF">UFOPK3610_01602</name>
</gene>
<sequence>MTSFDRLRTALSRLPLATSGAARRFAEDPERAREIARRYEIPGLRRMSAESRENNQVSLVATGTNEAAGANERRFWSAVARDDFEEAVRAAGTDALHSAVVTRLGGRLSEATELGAALAKSLPTRQERRRAARVAASATRELAELAPVAFVSTSGSLGQAQGRILHVVTNALPEVQAGYTIRTDHIVRAQRAVGLDPHVVTRPGFPVLQGYLVAAKDVQVHAVPYHRILPALAPSRRPEAARQQHVDELTKLVRVLQPQVLHAATGFANGQAALRVRDITGTRVVYEVRGFLEDSWASRHGGAAAESTDRYLLARDRETDVMFAADAVVTLGAAMRAEIISRGVAPERVVLVPNGVDEHFLAPLVDKEQVRRRLGIPAAELVVGLISTLYPHEGVLTLIRAAAMLRDQDVDVRLVIVGSGPDAPAMHALVDELRLADRLTAPGQVPVSEVRDWFDALDAFALPRIDSRVTRLVSPLKPVESMARGVPVVASDLPALAELIGSGERGVLVTPDDPAALAQGLAELVDDRLRTALGSAAREWVAGCRTWAYATRAYSGAYSGTADEL</sequence>
<reference evidence="3" key="1">
    <citation type="submission" date="2020-05" db="EMBL/GenBank/DDBJ databases">
        <authorList>
            <person name="Chiriac C."/>
            <person name="Salcher M."/>
            <person name="Ghai R."/>
            <person name="Kavagutti S V."/>
        </authorList>
    </citation>
    <scope>NUCLEOTIDE SEQUENCE</scope>
</reference>
<feature type="domain" description="Glycosyltransferase subfamily 4-like N-terminal" evidence="2">
    <location>
        <begin position="178"/>
        <end position="355"/>
    </location>
</feature>
<dbReference type="Pfam" id="PF00534">
    <property type="entry name" value="Glycos_transf_1"/>
    <property type="match status" value="1"/>
</dbReference>
<dbReference type="GO" id="GO:0016757">
    <property type="term" value="F:glycosyltransferase activity"/>
    <property type="evidence" value="ECO:0007669"/>
    <property type="project" value="InterPro"/>
</dbReference>
<dbReference type="Pfam" id="PF13579">
    <property type="entry name" value="Glyco_trans_4_4"/>
    <property type="match status" value="1"/>
</dbReference>
<dbReference type="PANTHER" id="PTHR12526:SF600">
    <property type="entry name" value="GLYCOSYL TRANSFERASE GROUP 1"/>
    <property type="match status" value="1"/>
</dbReference>
<protein>
    <submittedName>
        <fullName evidence="3">Unannotated protein</fullName>
    </submittedName>
</protein>
<dbReference type="InterPro" id="IPR028098">
    <property type="entry name" value="Glyco_trans_4-like_N"/>
</dbReference>
<dbReference type="EMBL" id="CAFBMR010000087">
    <property type="protein sequence ID" value="CAB4924530.1"/>
    <property type="molecule type" value="Genomic_DNA"/>
</dbReference>
<dbReference type="InterPro" id="IPR001296">
    <property type="entry name" value="Glyco_trans_1"/>
</dbReference>
<evidence type="ECO:0000259" key="1">
    <source>
        <dbReference type="Pfam" id="PF00534"/>
    </source>
</evidence>
<accession>A0A6J7I1B8</accession>
<evidence type="ECO:0000313" key="3">
    <source>
        <dbReference type="EMBL" id="CAB4924530.1"/>
    </source>
</evidence>
<name>A0A6J7I1B8_9ZZZZ</name>
<dbReference type="CDD" id="cd03794">
    <property type="entry name" value="GT4_WbuB-like"/>
    <property type="match status" value="1"/>
</dbReference>
<organism evidence="3">
    <name type="scientific">freshwater metagenome</name>
    <dbReference type="NCBI Taxonomy" id="449393"/>
    <lineage>
        <taxon>unclassified sequences</taxon>
        <taxon>metagenomes</taxon>
        <taxon>ecological metagenomes</taxon>
    </lineage>
</organism>
<dbReference type="AlphaFoldDB" id="A0A6J7I1B8"/>
<feature type="domain" description="Glycosyl transferase family 1" evidence="1">
    <location>
        <begin position="366"/>
        <end position="540"/>
    </location>
</feature>
<dbReference type="SUPFAM" id="SSF53756">
    <property type="entry name" value="UDP-Glycosyltransferase/glycogen phosphorylase"/>
    <property type="match status" value="1"/>
</dbReference>
<evidence type="ECO:0000259" key="2">
    <source>
        <dbReference type="Pfam" id="PF13579"/>
    </source>
</evidence>